<evidence type="ECO:0000313" key="4">
    <source>
        <dbReference type="EMBL" id="KAK8174015.1"/>
    </source>
</evidence>
<feature type="domain" description="Helicase ATP-binding" evidence="3">
    <location>
        <begin position="51"/>
        <end position="285"/>
    </location>
</feature>
<keyword evidence="1" id="KW-0547">Nucleotide-binding</keyword>
<proteinExistence type="predicted"/>
<dbReference type="SMART" id="SM00487">
    <property type="entry name" value="DEXDc"/>
    <property type="match status" value="1"/>
</dbReference>
<protein>
    <recommendedName>
        <fullName evidence="3">Helicase ATP-binding domain-containing protein</fullName>
    </recommendedName>
</protein>
<dbReference type="SUPFAM" id="SSF52540">
    <property type="entry name" value="P-loop containing nucleoside triphosphate hydrolases"/>
    <property type="match status" value="1"/>
</dbReference>
<gene>
    <name evidence="4" type="ORF">IWX90DRAFT_476551</name>
</gene>
<comment type="caution">
    <text evidence="4">The sequence shown here is derived from an EMBL/GenBank/DDBJ whole genome shotgun (WGS) entry which is preliminary data.</text>
</comment>
<dbReference type="InterPro" id="IPR038718">
    <property type="entry name" value="SNF2-like_sf"/>
</dbReference>
<name>A0ABR1Y0D9_9PEZI</name>
<evidence type="ECO:0000256" key="1">
    <source>
        <dbReference type="ARBA" id="ARBA00022741"/>
    </source>
</evidence>
<dbReference type="Pfam" id="PF00176">
    <property type="entry name" value="SNF2-rel_dom"/>
    <property type="match status" value="1"/>
</dbReference>
<accession>A0ABR1Y0D9</accession>
<sequence>MDIGQAHKNDFKAAEPDLQAVLDNISYEEACSYFQFISASSPERQTGSSALPFKPTPIQTKSVAWMYRMRHETELNGAILALGTGCGKTAASVAFLETESKRITEETVLPYKPHLVVCPVSLIPNWLSEFNDHFSQSGLLKMWALESREKGGLARYDLSIEQLIAAKCGHGGTGGLILDPTDKETAKTIILVSYNRLAQMVVWAPEQALSEATSAQQKWKMTQHNWGQDAKNLLGQLRQTSKTSTDGNVEWRALTTAGGVIISSYLVRISTIYIRISFYLFYTSR</sequence>
<organism evidence="4 5">
    <name type="scientific">Phyllosticta citrichinensis</name>
    <dbReference type="NCBI Taxonomy" id="1130410"/>
    <lineage>
        <taxon>Eukaryota</taxon>
        <taxon>Fungi</taxon>
        <taxon>Dikarya</taxon>
        <taxon>Ascomycota</taxon>
        <taxon>Pezizomycotina</taxon>
        <taxon>Dothideomycetes</taxon>
        <taxon>Dothideomycetes incertae sedis</taxon>
        <taxon>Botryosphaeriales</taxon>
        <taxon>Phyllostictaceae</taxon>
        <taxon>Phyllosticta</taxon>
    </lineage>
</organism>
<evidence type="ECO:0000313" key="5">
    <source>
        <dbReference type="Proteomes" id="UP001456524"/>
    </source>
</evidence>
<dbReference type="InterPro" id="IPR000330">
    <property type="entry name" value="SNF2_N"/>
</dbReference>
<reference evidence="4 5" key="1">
    <citation type="journal article" date="2022" name="G3 (Bethesda)">
        <title>Enemy or ally: a genomic approach to elucidate the lifestyle of Phyllosticta citrichinaensis.</title>
        <authorList>
            <person name="Buijs V.A."/>
            <person name="Groenewald J.Z."/>
            <person name="Haridas S."/>
            <person name="LaButti K.M."/>
            <person name="Lipzen A."/>
            <person name="Martin F.M."/>
            <person name="Barry K."/>
            <person name="Grigoriev I.V."/>
            <person name="Crous P.W."/>
            <person name="Seidl M.F."/>
        </authorList>
    </citation>
    <scope>NUCLEOTIDE SEQUENCE [LARGE SCALE GENOMIC DNA]</scope>
    <source>
        <strain evidence="4 5">CBS 129764</strain>
    </source>
</reference>
<dbReference type="EMBL" id="JBBWUH010000003">
    <property type="protein sequence ID" value="KAK8174015.1"/>
    <property type="molecule type" value="Genomic_DNA"/>
</dbReference>
<evidence type="ECO:0000259" key="3">
    <source>
        <dbReference type="SMART" id="SM00487"/>
    </source>
</evidence>
<dbReference type="Proteomes" id="UP001456524">
    <property type="component" value="Unassembled WGS sequence"/>
</dbReference>
<dbReference type="InterPro" id="IPR027417">
    <property type="entry name" value="P-loop_NTPase"/>
</dbReference>
<evidence type="ECO:0000256" key="2">
    <source>
        <dbReference type="ARBA" id="ARBA00022840"/>
    </source>
</evidence>
<keyword evidence="5" id="KW-1185">Reference proteome</keyword>
<dbReference type="Gene3D" id="3.40.50.10810">
    <property type="entry name" value="Tandem AAA-ATPase domain"/>
    <property type="match status" value="1"/>
</dbReference>
<keyword evidence="2" id="KW-0067">ATP-binding</keyword>
<dbReference type="InterPro" id="IPR014001">
    <property type="entry name" value="Helicase_ATP-bd"/>
</dbReference>